<organism evidence="1 2">
    <name type="scientific">Trichinella nativa</name>
    <dbReference type="NCBI Taxonomy" id="6335"/>
    <lineage>
        <taxon>Eukaryota</taxon>
        <taxon>Metazoa</taxon>
        <taxon>Ecdysozoa</taxon>
        <taxon>Nematoda</taxon>
        <taxon>Enoplea</taxon>
        <taxon>Dorylaimia</taxon>
        <taxon>Trichinellida</taxon>
        <taxon>Trichinellidae</taxon>
        <taxon>Trichinella</taxon>
    </lineage>
</organism>
<dbReference type="EMBL" id="JYDW01004008">
    <property type="protein sequence ID" value="KRZ31347.1"/>
    <property type="molecule type" value="Genomic_DNA"/>
</dbReference>
<evidence type="ECO:0000313" key="2">
    <source>
        <dbReference type="Proteomes" id="UP000054721"/>
    </source>
</evidence>
<gene>
    <name evidence="1" type="ORF">T02_14012</name>
</gene>
<dbReference type="AlphaFoldDB" id="A0A0V1J8N0"/>
<reference evidence="1 2" key="1">
    <citation type="submission" date="2015-05" db="EMBL/GenBank/DDBJ databases">
        <title>Evolution of Trichinella species and genotypes.</title>
        <authorList>
            <person name="Korhonen P.K."/>
            <person name="Edoardo P."/>
            <person name="Giuseppe L.R."/>
            <person name="Gasser R.B."/>
        </authorList>
    </citation>
    <scope>NUCLEOTIDE SEQUENCE [LARGE SCALE GENOMIC DNA]</scope>
    <source>
        <strain evidence="1">ISS10</strain>
    </source>
</reference>
<proteinExistence type="predicted"/>
<dbReference type="Proteomes" id="UP000054721">
    <property type="component" value="Unassembled WGS sequence"/>
</dbReference>
<accession>A0A0V1J8N0</accession>
<comment type="caution">
    <text evidence="1">The sequence shown here is derived from an EMBL/GenBank/DDBJ whole genome shotgun (WGS) entry which is preliminary data.</text>
</comment>
<protein>
    <submittedName>
        <fullName evidence="1">Uncharacterized protein</fullName>
    </submittedName>
</protein>
<keyword evidence="2" id="KW-1185">Reference proteome</keyword>
<sequence length="30" mass="3509">MSVIHIFGDFQFFRHIPGSTVSQVDVYHFP</sequence>
<evidence type="ECO:0000313" key="1">
    <source>
        <dbReference type="EMBL" id="KRZ31347.1"/>
    </source>
</evidence>
<name>A0A0V1J8N0_9BILA</name>